<dbReference type="GO" id="GO:0015138">
    <property type="term" value="F:fumarate transmembrane transporter activity"/>
    <property type="evidence" value="ECO:0007669"/>
    <property type="project" value="TreeGrafter"/>
</dbReference>
<evidence type="ECO:0000256" key="6">
    <source>
        <dbReference type="SAM" id="Phobius"/>
    </source>
</evidence>
<name>A0A0W0ZNY0_9GAMM</name>
<dbReference type="Proteomes" id="UP000054926">
    <property type="component" value="Unassembled WGS sequence"/>
</dbReference>
<keyword evidence="8" id="KW-1185">Reference proteome</keyword>
<evidence type="ECO:0000256" key="5">
    <source>
        <dbReference type="ARBA" id="ARBA00023136"/>
    </source>
</evidence>
<dbReference type="PANTHER" id="PTHR42865">
    <property type="entry name" value="PROTON/GLUTAMATE-ASPARTATE SYMPORTER"/>
    <property type="match status" value="1"/>
</dbReference>
<feature type="transmembrane region" description="Helical" evidence="6">
    <location>
        <begin position="7"/>
        <end position="28"/>
    </location>
</feature>
<dbReference type="Gene3D" id="1.10.3860.10">
    <property type="entry name" value="Sodium:dicarboxylate symporter"/>
    <property type="match status" value="1"/>
</dbReference>
<keyword evidence="2" id="KW-0813">Transport</keyword>
<keyword evidence="3 6" id="KW-0812">Transmembrane</keyword>
<dbReference type="InterPro" id="IPR001991">
    <property type="entry name" value="Na-dicarboxylate_symporter"/>
</dbReference>
<dbReference type="SUPFAM" id="SSF118215">
    <property type="entry name" value="Proton glutamate symport protein"/>
    <property type="match status" value="1"/>
</dbReference>
<keyword evidence="5 6" id="KW-0472">Membrane</keyword>
<dbReference type="Pfam" id="PF00375">
    <property type="entry name" value="SDF"/>
    <property type="match status" value="1"/>
</dbReference>
<dbReference type="STRING" id="947033.Lste_0550"/>
<accession>A0A0W0ZNY0</accession>
<evidence type="ECO:0000256" key="1">
    <source>
        <dbReference type="ARBA" id="ARBA00004141"/>
    </source>
</evidence>
<dbReference type="EMBL" id="LNYY01000008">
    <property type="protein sequence ID" value="KTD70772.1"/>
    <property type="molecule type" value="Genomic_DNA"/>
</dbReference>
<gene>
    <name evidence="7" type="primary">dctA_2</name>
    <name evidence="7" type="ORF">Lste_0550</name>
</gene>
<feature type="transmembrane region" description="Helical" evidence="6">
    <location>
        <begin position="135"/>
        <end position="158"/>
    </location>
</feature>
<proteinExistence type="predicted"/>
<dbReference type="GO" id="GO:0015366">
    <property type="term" value="F:malate:proton symporter activity"/>
    <property type="evidence" value="ECO:0007669"/>
    <property type="project" value="TreeGrafter"/>
</dbReference>
<dbReference type="InterPro" id="IPR036458">
    <property type="entry name" value="Na:dicarbo_symporter_sf"/>
</dbReference>
<keyword evidence="4 6" id="KW-1133">Transmembrane helix</keyword>
<dbReference type="GO" id="GO:0070778">
    <property type="term" value="P:L-aspartate transmembrane transport"/>
    <property type="evidence" value="ECO:0007669"/>
    <property type="project" value="TreeGrafter"/>
</dbReference>
<dbReference type="GO" id="GO:0005886">
    <property type="term" value="C:plasma membrane"/>
    <property type="evidence" value="ECO:0007669"/>
    <property type="project" value="TreeGrafter"/>
</dbReference>
<organism evidence="7 8">
    <name type="scientific">Legionella steelei</name>
    <dbReference type="NCBI Taxonomy" id="947033"/>
    <lineage>
        <taxon>Bacteria</taxon>
        <taxon>Pseudomonadati</taxon>
        <taxon>Pseudomonadota</taxon>
        <taxon>Gammaproteobacteria</taxon>
        <taxon>Legionellales</taxon>
        <taxon>Legionellaceae</taxon>
        <taxon>Legionella</taxon>
    </lineage>
</organism>
<comment type="subcellular location">
    <subcellularLocation>
        <location evidence="1">Membrane</location>
        <topology evidence="1">Multi-pass membrane protein</topology>
    </subcellularLocation>
</comment>
<evidence type="ECO:0000256" key="2">
    <source>
        <dbReference type="ARBA" id="ARBA00022448"/>
    </source>
</evidence>
<protein>
    <submittedName>
        <fullName evidence="7">C4-dicarboxylate transport protein</fullName>
    </submittedName>
</protein>
<sequence>MLSKLLACFYLTCIFFICIILGLIAKLFKFNLWSFLKHIKEELLIVLGTASTEAVLPRMINKLEKIGCNKSIAGFVLPAGYAFNLDGMSIYLTMAIMFLAQIFHIHFDFQQQIMMVVMIMLITKGAANVTGGGFIALATVVTSMHVIPVEGLVILFGIDRFISEARSLTNLIGNGVATMVIAKSEGGFNPTLNSHFKNELSSMEGGPFATKGERLLDDGISTTISSILK</sequence>
<dbReference type="PANTHER" id="PTHR42865:SF1">
    <property type="entry name" value="AEROBIC C4-DICARBOXYLATE TRANSPORT PROTEIN"/>
    <property type="match status" value="1"/>
</dbReference>
<evidence type="ECO:0000256" key="4">
    <source>
        <dbReference type="ARBA" id="ARBA00022989"/>
    </source>
</evidence>
<reference evidence="7 8" key="1">
    <citation type="submission" date="2015-11" db="EMBL/GenBank/DDBJ databases">
        <title>Genomic analysis of 38 Legionella species identifies large and diverse effector repertoires.</title>
        <authorList>
            <person name="Burstein D."/>
            <person name="Amaro F."/>
            <person name="Zusman T."/>
            <person name="Lifshitz Z."/>
            <person name="Cohen O."/>
            <person name="Gilbert J.A."/>
            <person name="Pupko T."/>
            <person name="Shuman H.A."/>
            <person name="Segal G."/>
        </authorList>
    </citation>
    <scope>NUCLEOTIDE SEQUENCE [LARGE SCALE GENOMIC DNA]</scope>
    <source>
        <strain evidence="7 8">IMVS3376</strain>
    </source>
</reference>
<comment type="caution">
    <text evidence="7">The sequence shown here is derived from an EMBL/GenBank/DDBJ whole genome shotgun (WGS) entry which is preliminary data.</text>
</comment>
<dbReference type="PATRIC" id="fig|947033.5.peg.587"/>
<evidence type="ECO:0000313" key="7">
    <source>
        <dbReference type="EMBL" id="KTD70772.1"/>
    </source>
</evidence>
<evidence type="ECO:0000313" key="8">
    <source>
        <dbReference type="Proteomes" id="UP000054926"/>
    </source>
</evidence>
<dbReference type="GO" id="GO:0015141">
    <property type="term" value="F:succinate transmembrane transporter activity"/>
    <property type="evidence" value="ECO:0007669"/>
    <property type="project" value="TreeGrafter"/>
</dbReference>
<evidence type="ECO:0000256" key="3">
    <source>
        <dbReference type="ARBA" id="ARBA00022692"/>
    </source>
</evidence>
<feature type="transmembrane region" description="Helical" evidence="6">
    <location>
        <begin position="88"/>
        <end position="106"/>
    </location>
</feature>
<dbReference type="AlphaFoldDB" id="A0A0W0ZNY0"/>